<dbReference type="Gene3D" id="3.40.50.720">
    <property type="entry name" value="NAD(P)-binding Rossmann-like Domain"/>
    <property type="match status" value="1"/>
</dbReference>
<dbReference type="Pfam" id="PF00085">
    <property type="entry name" value="Thioredoxin"/>
    <property type="match status" value="1"/>
</dbReference>
<dbReference type="PANTHER" id="PTHR44375">
    <property type="entry name" value="BETA-KETOACYL-ACP REDUCTASE-LIKE PROTEIN-RELATED"/>
    <property type="match status" value="1"/>
</dbReference>
<dbReference type="SUPFAM" id="SSF51735">
    <property type="entry name" value="NAD(P)-binding Rossmann-fold domains"/>
    <property type="match status" value="1"/>
</dbReference>
<dbReference type="InterPro" id="IPR036249">
    <property type="entry name" value="Thioredoxin-like_sf"/>
</dbReference>
<sequence>MVTGASSGHELCLHLAEASYRIVVAVHRIDHLQFVCDQINQLSITTHSSPFSIADNGPGEDPRAIAVELDVSANGPTIEKFVNKAWDAFGLINALADYVVASNEENFENEVGQDRAALIEFYTPWCGHCKKLAPESFKPVPISNSEARETRKVEMTIGKRLVSVAALLWVLLLFGTLVVILTRLGDDRALNEPNVVKSKLREENDLEQVTHKVYFDIEINKKPIGYIVMGLYSTTDQVFFLWKILGQTPTDRNSSLQPSKP</sequence>
<keyword evidence="1" id="KW-0812">Transmembrane</keyword>
<feature type="domain" description="Thioredoxin" evidence="2">
    <location>
        <begin position="99"/>
        <end position="136"/>
    </location>
</feature>
<evidence type="ECO:0000256" key="1">
    <source>
        <dbReference type="SAM" id="Phobius"/>
    </source>
</evidence>
<keyword evidence="4" id="KW-1185">Reference proteome</keyword>
<name>A0A498KQQ4_MALDO</name>
<accession>A0A498KQQ4</accession>
<dbReference type="Proteomes" id="UP000290289">
    <property type="component" value="Chromosome 1"/>
</dbReference>
<protein>
    <recommendedName>
        <fullName evidence="2">Thioredoxin domain-containing protein</fullName>
    </recommendedName>
</protein>
<gene>
    <name evidence="3" type="ORF">DVH24_014601</name>
</gene>
<feature type="transmembrane region" description="Helical" evidence="1">
    <location>
        <begin position="161"/>
        <end position="181"/>
    </location>
</feature>
<dbReference type="Gene3D" id="3.40.30.10">
    <property type="entry name" value="Glutaredoxin"/>
    <property type="match status" value="1"/>
</dbReference>
<dbReference type="PANTHER" id="PTHR44375:SF2">
    <property type="entry name" value="BETA-KETOACYL-ACP REDUCTASE-LIKE PROTEIN-RELATED"/>
    <property type="match status" value="1"/>
</dbReference>
<dbReference type="InterPro" id="IPR036291">
    <property type="entry name" value="NAD(P)-bd_dom_sf"/>
</dbReference>
<dbReference type="STRING" id="3750.A0A498KQQ4"/>
<dbReference type="InterPro" id="IPR013766">
    <property type="entry name" value="Thioredoxin_domain"/>
</dbReference>
<keyword evidence="1" id="KW-0472">Membrane</keyword>
<reference evidence="3 4" key="1">
    <citation type="submission" date="2018-10" db="EMBL/GenBank/DDBJ databases">
        <title>A high-quality apple genome assembly.</title>
        <authorList>
            <person name="Hu J."/>
        </authorList>
    </citation>
    <scope>NUCLEOTIDE SEQUENCE [LARGE SCALE GENOMIC DNA]</scope>
    <source>
        <strain evidence="4">cv. HFTH1</strain>
        <tissue evidence="3">Young leaf</tissue>
    </source>
</reference>
<dbReference type="AlphaFoldDB" id="A0A498KQQ4"/>
<comment type="caution">
    <text evidence="3">The sequence shown here is derived from an EMBL/GenBank/DDBJ whole genome shotgun (WGS) entry which is preliminary data.</text>
</comment>
<evidence type="ECO:0000259" key="2">
    <source>
        <dbReference type="Pfam" id="PF00085"/>
    </source>
</evidence>
<keyword evidence="1" id="KW-1133">Transmembrane helix</keyword>
<organism evidence="3 4">
    <name type="scientific">Malus domestica</name>
    <name type="common">Apple</name>
    <name type="synonym">Pyrus malus</name>
    <dbReference type="NCBI Taxonomy" id="3750"/>
    <lineage>
        <taxon>Eukaryota</taxon>
        <taxon>Viridiplantae</taxon>
        <taxon>Streptophyta</taxon>
        <taxon>Embryophyta</taxon>
        <taxon>Tracheophyta</taxon>
        <taxon>Spermatophyta</taxon>
        <taxon>Magnoliopsida</taxon>
        <taxon>eudicotyledons</taxon>
        <taxon>Gunneridae</taxon>
        <taxon>Pentapetalae</taxon>
        <taxon>rosids</taxon>
        <taxon>fabids</taxon>
        <taxon>Rosales</taxon>
        <taxon>Rosaceae</taxon>
        <taxon>Amygdaloideae</taxon>
        <taxon>Maleae</taxon>
        <taxon>Malus</taxon>
    </lineage>
</organism>
<proteinExistence type="predicted"/>
<dbReference type="EMBL" id="RDQH01000327">
    <property type="protein sequence ID" value="RXI08035.1"/>
    <property type="molecule type" value="Genomic_DNA"/>
</dbReference>
<dbReference type="SUPFAM" id="SSF52833">
    <property type="entry name" value="Thioredoxin-like"/>
    <property type="match status" value="1"/>
</dbReference>
<evidence type="ECO:0000313" key="3">
    <source>
        <dbReference type="EMBL" id="RXI08035.1"/>
    </source>
</evidence>
<evidence type="ECO:0000313" key="4">
    <source>
        <dbReference type="Proteomes" id="UP000290289"/>
    </source>
</evidence>